<evidence type="ECO:0000256" key="1">
    <source>
        <dbReference type="SAM" id="MobiDB-lite"/>
    </source>
</evidence>
<feature type="region of interest" description="Disordered" evidence="1">
    <location>
        <begin position="15"/>
        <end position="85"/>
    </location>
</feature>
<gene>
    <name evidence="2" type="ORF">COCNU_04G008270</name>
</gene>
<evidence type="ECO:0000313" key="2">
    <source>
        <dbReference type="EMBL" id="KAG1338521.1"/>
    </source>
</evidence>
<organism evidence="2 3">
    <name type="scientific">Cocos nucifera</name>
    <name type="common">Coconut palm</name>
    <dbReference type="NCBI Taxonomy" id="13894"/>
    <lineage>
        <taxon>Eukaryota</taxon>
        <taxon>Viridiplantae</taxon>
        <taxon>Streptophyta</taxon>
        <taxon>Embryophyta</taxon>
        <taxon>Tracheophyta</taxon>
        <taxon>Spermatophyta</taxon>
        <taxon>Magnoliopsida</taxon>
        <taxon>Liliopsida</taxon>
        <taxon>Arecaceae</taxon>
        <taxon>Arecoideae</taxon>
        <taxon>Cocoseae</taxon>
        <taxon>Attaleinae</taxon>
        <taxon>Cocos</taxon>
    </lineage>
</organism>
<dbReference type="EMBL" id="CM017875">
    <property type="protein sequence ID" value="KAG1338521.1"/>
    <property type="molecule type" value="Genomic_DNA"/>
</dbReference>
<dbReference type="Proteomes" id="UP000797356">
    <property type="component" value="Chromosome 4"/>
</dbReference>
<evidence type="ECO:0000313" key="3">
    <source>
        <dbReference type="Proteomes" id="UP000797356"/>
    </source>
</evidence>
<reference evidence="2" key="2">
    <citation type="submission" date="2019-07" db="EMBL/GenBank/DDBJ databases">
        <authorList>
            <person name="Yang Y."/>
            <person name="Bocs S."/>
            <person name="Baudouin L."/>
        </authorList>
    </citation>
    <scope>NUCLEOTIDE SEQUENCE</scope>
    <source>
        <tissue evidence="2">Spear leaf of Hainan Tall coconut</tissue>
    </source>
</reference>
<proteinExistence type="predicted"/>
<sequence length="128" mass="14023">MDYWILAQLCTPLLASEGSGDSESDMELVDDHGLPCMQERAADDDDAESCSHESHGRAQIEHGSDDGGESDDGADGDDDGARGVDHEKGVFVWLKANAREKKEDKEVKVVDSEDDDRLFWETCLATGY</sequence>
<reference evidence="2" key="1">
    <citation type="journal article" date="2017" name="Gigascience">
        <title>The genome draft of coconut (Cocos nucifera).</title>
        <authorList>
            <person name="Xiao Y."/>
            <person name="Xu P."/>
            <person name="Fan H."/>
            <person name="Baudouin L."/>
            <person name="Xia W."/>
            <person name="Bocs S."/>
            <person name="Xu J."/>
            <person name="Li Q."/>
            <person name="Guo A."/>
            <person name="Zhou L."/>
            <person name="Li J."/>
            <person name="Wu Y."/>
            <person name="Ma Z."/>
            <person name="Armero A."/>
            <person name="Issali A.E."/>
            <person name="Liu N."/>
            <person name="Peng M."/>
            <person name="Yang Y."/>
        </authorList>
    </citation>
    <scope>NUCLEOTIDE SEQUENCE</scope>
    <source>
        <tissue evidence="2">Spear leaf of Hainan Tall coconut</tissue>
    </source>
</reference>
<protein>
    <submittedName>
        <fullName evidence="2">Putative phosphopantothenoylcysteine decarboxylase subunit VHS3</fullName>
    </submittedName>
</protein>
<dbReference type="AlphaFoldDB" id="A0A8K0I625"/>
<dbReference type="PANTHER" id="PTHR35726">
    <property type="entry name" value="GLUTAMIC ACID-RICH PROTEIN-LIKE"/>
    <property type="match status" value="1"/>
</dbReference>
<keyword evidence="3" id="KW-1185">Reference proteome</keyword>
<comment type="caution">
    <text evidence="2">The sequence shown here is derived from an EMBL/GenBank/DDBJ whole genome shotgun (WGS) entry which is preliminary data.</text>
</comment>
<accession>A0A8K0I625</accession>
<dbReference type="PANTHER" id="PTHR35726:SF4">
    <property type="entry name" value="GLUTAMIC ACID-RICH PROTEIN-LIKE"/>
    <property type="match status" value="1"/>
</dbReference>
<name>A0A8K0I625_COCNU</name>
<feature type="compositionally biased region" description="Basic and acidic residues" evidence="1">
    <location>
        <begin position="49"/>
        <end position="65"/>
    </location>
</feature>
<feature type="compositionally biased region" description="Acidic residues" evidence="1">
    <location>
        <begin position="66"/>
        <end position="78"/>
    </location>
</feature>